<reference evidence="1" key="1">
    <citation type="submission" date="2013-08" db="EMBL/GenBank/DDBJ databases">
        <title>Gene expansion shapes genome architecture in the human pathogen Lichtheimia corymbifera: an evolutionary genomics analysis in the ancient terrestrial Mucorales (Mucoromycotina).</title>
        <authorList>
            <person name="Schwartze V.U."/>
            <person name="Winter S."/>
            <person name="Shelest E."/>
            <person name="Marcet-Houben M."/>
            <person name="Horn F."/>
            <person name="Wehner S."/>
            <person name="Hoffmann K."/>
            <person name="Riege K."/>
            <person name="Sammeth M."/>
            <person name="Nowrousian M."/>
            <person name="Valiante V."/>
            <person name="Linde J."/>
            <person name="Jacobsen I.D."/>
            <person name="Marz M."/>
            <person name="Brakhage A.A."/>
            <person name="Gabaldon T."/>
            <person name="Bocker S."/>
            <person name="Voigt K."/>
        </authorList>
    </citation>
    <scope>NUCLEOTIDE SEQUENCE [LARGE SCALE GENOMIC DNA]</scope>
    <source>
        <strain evidence="1">FSU 9682</strain>
    </source>
</reference>
<proteinExistence type="predicted"/>
<dbReference type="AlphaFoldDB" id="A0A068RIQ1"/>
<sequence length="162" mass="18315">MESNGVSSKQLWAWHDEEKQMNRSQLVDWVEHVRVGHVGKCNGGRENNQQAEKVELTLRWWVIDDDTDGNGYNSTNLDYFSNRKLTHERALATVASPLRHDMGCQVKWATAKHGNGETSDLKEKGKDVLETTLGVGANDANMEISDIQQMKGSRHDNHNDTI</sequence>
<protein>
    <submittedName>
        <fullName evidence="1">Uncharacterized protein</fullName>
    </submittedName>
</protein>
<dbReference type="EMBL" id="CBTN010000005">
    <property type="protein sequence ID" value="CDH50018.1"/>
    <property type="molecule type" value="Genomic_DNA"/>
</dbReference>
<organism evidence="1 2">
    <name type="scientific">Lichtheimia corymbifera JMRC:FSU:9682</name>
    <dbReference type="NCBI Taxonomy" id="1263082"/>
    <lineage>
        <taxon>Eukaryota</taxon>
        <taxon>Fungi</taxon>
        <taxon>Fungi incertae sedis</taxon>
        <taxon>Mucoromycota</taxon>
        <taxon>Mucoromycotina</taxon>
        <taxon>Mucoromycetes</taxon>
        <taxon>Mucorales</taxon>
        <taxon>Lichtheimiaceae</taxon>
        <taxon>Lichtheimia</taxon>
    </lineage>
</organism>
<dbReference type="Proteomes" id="UP000027586">
    <property type="component" value="Unassembled WGS sequence"/>
</dbReference>
<keyword evidence="2" id="KW-1185">Reference proteome</keyword>
<dbReference type="VEuPathDB" id="FungiDB:LCOR_01740.1"/>
<accession>A0A068RIQ1</accession>
<evidence type="ECO:0000313" key="1">
    <source>
        <dbReference type="EMBL" id="CDH50018.1"/>
    </source>
</evidence>
<evidence type="ECO:0000313" key="2">
    <source>
        <dbReference type="Proteomes" id="UP000027586"/>
    </source>
</evidence>
<comment type="caution">
    <text evidence="1">The sequence shown here is derived from an EMBL/GenBank/DDBJ whole genome shotgun (WGS) entry which is preliminary data.</text>
</comment>
<gene>
    <name evidence="1" type="ORF">LCOR_01740.1</name>
</gene>
<name>A0A068RIQ1_9FUNG</name>